<proteinExistence type="inferred from homology"/>
<gene>
    <name evidence="4" type="ORF">SAMN02745973_01990</name>
</gene>
<dbReference type="PANTHER" id="PTHR42760">
    <property type="entry name" value="SHORT-CHAIN DEHYDROGENASES/REDUCTASES FAMILY MEMBER"/>
    <property type="match status" value="1"/>
</dbReference>
<dbReference type="OrthoDB" id="9803333at2"/>
<dbReference type="GO" id="GO:0048038">
    <property type="term" value="F:quinone binding"/>
    <property type="evidence" value="ECO:0007669"/>
    <property type="project" value="TreeGrafter"/>
</dbReference>
<dbReference type="EMBL" id="FUWV01000015">
    <property type="protein sequence ID" value="SJZ88255.1"/>
    <property type="molecule type" value="Genomic_DNA"/>
</dbReference>
<evidence type="ECO:0000256" key="3">
    <source>
        <dbReference type="RuleBase" id="RU000363"/>
    </source>
</evidence>
<protein>
    <submittedName>
        <fullName evidence="4">D-sorbitol 6-phosphate 2-dehydrogenase</fullName>
    </submittedName>
</protein>
<accession>A0A1T4P9L4</accession>
<dbReference type="InterPro" id="IPR020904">
    <property type="entry name" value="Sc_DH/Rdtase_CS"/>
</dbReference>
<dbReference type="Proteomes" id="UP000196365">
    <property type="component" value="Unassembled WGS sequence"/>
</dbReference>
<dbReference type="PRINTS" id="PR00080">
    <property type="entry name" value="SDRFAMILY"/>
</dbReference>
<dbReference type="PRINTS" id="PR00081">
    <property type="entry name" value="GDHRDH"/>
</dbReference>
<dbReference type="InterPro" id="IPR002347">
    <property type="entry name" value="SDR_fam"/>
</dbReference>
<name>A0A1T4P9L4_9FIRM</name>
<dbReference type="NCBIfam" id="NF004817">
    <property type="entry name" value="PRK06171.1"/>
    <property type="match status" value="1"/>
</dbReference>
<dbReference type="PANTHER" id="PTHR42760:SF133">
    <property type="entry name" value="3-OXOACYL-[ACYL-CARRIER-PROTEIN] REDUCTASE"/>
    <property type="match status" value="1"/>
</dbReference>
<evidence type="ECO:0000256" key="2">
    <source>
        <dbReference type="ARBA" id="ARBA00023002"/>
    </source>
</evidence>
<evidence type="ECO:0000313" key="4">
    <source>
        <dbReference type="EMBL" id="SJZ88255.1"/>
    </source>
</evidence>
<dbReference type="Pfam" id="PF00106">
    <property type="entry name" value="adh_short"/>
    <property type="match status" value="1"/>
</dbReference>
<dbReference type="GO" id="GO:0016616">
    <property type="term" value="F:oxidoreductase activity, acting on the CH-OH group of donors, NAD or NADP as acceptor"/>
    <property type="evidence" value="ECO:0007669"/>
    <property type="project" value="TreeGrafter"/>
</dbReference>
<keyword evidence="5" id="KW-1185">Reference proteome</keyword>
<dbReference type="InterPro" id="IPR036291">
    <property type="entry name" value="NAD(P)-bd_dom_sf"/>
</dbReference>
<dbReference type="RefSeq" id="WP_087679346.1">
    <property type="nucleotide sequence ID" value="NZ_FUWV01000015.1"/>
</dbReference>
<dbReference type="FunFam" id="3.40.50.720:FF:000084">
    <property type="entry name" value="Short-chain dehydrogenase reductase"/>
    <property type="match status" value="1"/>
</dbReference>
<dbReference type="SUPFAM" id="SSF51735">
    <property type="entry name" value="NAD(P)-binding Rossmann-fold domains"/>
    <property type="match status" value="1"/>
</dbReference>
<comment type="similarity">
    <text evidence="1 3">Belongs to the short-chain dehydrogenases/reductases (SDR) family.</text>
</comment>
<dbReference type="PROSITE" id="PS00061">
    <property type="entry name" value="ADH_SHORT"/>
    <property type="match status" value="1"/>
</dbReference>
<dbReference type="CDD" id="cd05233">
    <property type="entry name" value="SDR_c"/>
    <property type="match status" value="1"/>
</dbReference>
<reference evidence="4 5" key="1">
    <citation type="submission" date="2017-02" db="EMBL/GenBank/DDBJ databases">
        <authorList>
            <person name="Peterson S.W."/>
        </authorList>
    </citation>
    <scope>NUCLEOTIDE SEQUENCE [LARGE SCALE GENOMIC DNA]</scope>
    <source>
        <strain evidence="4 5">DSM 15102</strain>
    </source>
</reference>
<evidence type="ECO:0000256" key="1">
    <source>
        <dbReference type="ARBA" id="ARBA00006484"/>
    </source>
</evidence>
<dbReference type="GO" id="GO:0006633">
    <property type="term" value="P:fatty acid biosynthetic process"/>
    <property type="evidence" value="ECO:0007669"/>
    <property type="project" value="TreeGrafter"/>
</dbReference>
<dbReference type="AlphaFoldDB" id="A0A1T4P9L4"/>
<dbReference type="Gene3D" id="3.40.50.720">
    <property type="entry name" value="NAD(P)-binding Rossmann-like Domain"/>
    <property type="match status" value="1"/>
</dbReference>
<keyword evidence="2" id="KW-0560">Oxidoreductase</keyword>
<evidence type="ECO:0000313" key="5">
    <source>
        <dbReference type="Proteomes" id="UP000196365"/>
    </source>
</evidence>
<organism evidence="4 5">
    <name type="scientific">Garciella nitratireducens DSM 15102</name>
    <dbReference type="NCBI Taxonomy" id="1121911"/>
    <lineage>
        <taxon>Bacteria</taxon>
        <taxon>Bacillati</taxon>
        <taxon>Bacillota</taxon>
        <taxon>Clostridia</taxon>
        <taxon>Eubacteriales</taxon>
        <taxon>Eubacteriaceae</taxon>
        <taxon>Garciella</taxon>
    </lineage>
</organism>
<dbReference type="GO" id="GO:0008206">
    <property type="term" value="P:bile acid metabolic process"/>
    <property type="evidence" value="ECO:0007669"/>
    <property type="project" value="UniProtKB-ARBA"/>
</dbReference>
<sequence length="266" mass="28935">MARDWLNIVDKSIIVTGGASGIGLHIVQELVKNGSKVTIADISVEDGEKDGIYYVKTDITSVESIQRMVDLVVERFGRIDVLVNNAGINAPRLLVDFYSNERKYEIDEGIFDKMVNVNQKGVVFTTQAVVRTMLENKVRGIIINISSESGMEGSVGQSLYSATKGAVNSYTRSWAKELGKHGIRVVGVAPGINEKTGLTTPEYNEALAYTRNIPVEDLDKGYEKSIPLGRVGKLDDIANLVAFLASERSDYITGTTINISGGKSRG</sequence>